<keyword evidence="4 10" id="KW-0862">Zinc</keyword>
<dbReference type="SMART" id="SM00430">
    <property type="entry name" value="HOLI"/>
    <property type="match status" value="1"/>
</dbReference>
<organism evidence="14 15">
    <name type="scientific">Anopheles merus</name>
    <name type="common">Mosquito</name>
    <dbReference type="NCBI Taxonomy" id="30066"/>
    <lineage>
        <taxon>Eukaryota</taxon>
        <taxon>Metazoa</taxon>
        <taxon>Ecdysozoa</taxon>
        <taxon>Arthropoda</taxon>
        <taxon>Hexapoda</taxon>
        <taxon>Insecta</taxon>
        <taxon>Pterygota</taxon>
        <taxon>Neoptera</taxon>
        <taxon>Endopterygota</taxon>
        <taxon>Diptera</taxon>
        <taxon>Nematocera</taxon>
        <taxon>Culicoidea</taxon>
        <taxon>Culicidae</taxon>
        <taxon>Anophelinae</taxon>
        <taxon>Anopheles</taxon>
    </lineage>
</organism>
<evidence type="ECO:0000259" key="13">
    <source>
        <dbReference type="PROSITE" id="PS51843"/>
    </source>
</evidence>
<dbReference type="PRINTS" id="PR00398">
    <property type="entry name" value="STRDHORMONER"/>
</dbReference>
<evidence type="ECO:0000256" key="6">
    <source>
        <dbReference type="ARBA" id="ARBA00023125"/>
    </source>
</evidence>
<evidence type="ECO:0000256" key="7">
    <source>
        <dbReference type="ARBA" id="ARBA00023163"/>
    </source>
</evidence>
<evidence type="ECO:0000313" key="14">
    <source>
        <dbReference type="EnsemblMetazoa" id="AMEM013714-PA"/>
    </source>
</evidence>
<keyword evidence="5 10" id="KW-0805">Transcription regulation</keyword>
<feature type="compositionally biased region" description="Basic residues" evidence="11">
    <location>
        <begin position="66"/>
        <end position="78"/>
    </location>
</feature>
<dbReference type="CDD" id="cd07168">
    <property type="entry name" value="NR_DBD_DHR4_like"/>
    <property type="match status" value="1"/>
</dbReference>
<dbReference type="Pfam" id="PF00104">
    <property type="entry name" value="Hormone_recep"/>
    <property type="match status" value="1"/>
</dbReference>
<name>A0A182VEQ6_ANOME</name>
<evidence type="ECO:0000256" key="5">
    <source>
        <dbReference type="ARBA" id="ARBA00023015"/>
    </source>
</evidence>
<dbReference type="PROSITE" id="PS00031">
    <property type="entry name" value="NUCLEAR_REC_DBD_1"/>
    <property type="match status" value="1"/>
</dbReference>
<dbReference type="PROSITE" id="PS51030">
    <property type="entry name" value="NUCLEAR_REC_DBD_2"/>
    <property type="match status" value="1"/>
</dbReference>
<keyword evidence="8 10" id="KW-0675">Receptor</keyword>
<protein>
    <recommendedName>
        <fullName evidence="16">Hormone receptor 4</fullName>
    </recommendedName>
</protein>
<dbReference type="PROSITE" id="PS51843">
    <property type="entry name" value="NR_LBD"/>
    <property type="match status" value="1"/>
</dbReference>
<dbReference type="EnsemblMetazoa" id="AMEM013714-RA">
    <property type="protein sequence ID" value="AMEM013714-PA"/>
    <property type="gene ID" value="AMEM013714"/>
</dbReference>
<keyword evidence="15" id="KW-1185">Reference proteome</keyword>
<feature type="compositionally biased region" description="Low complexity" evidence="11">
    <location>
        <begin position="98"/>
        <end position="133"/>
    </location>
</feature>
<evidence type="ECO:0000256" key="1">
    <source>
        <dbReference type="ARBA" id="ARBA00004123"/>
    </source>
</evidence>
<accession>A0A182VEQ6</accession>
<dbReference type="VEuPathDB" id="VectorBase:AMEM013714"/>
<dbReference type="GO" id="GO:0008270">
    <property type="term" value="F:zinc ion binding"/>
    <property type="evidence" value="ECO:0007669"/>
    <property type="project" value="UniProtKB-KW"/>
</dbReference>
<dbReference type="GO" id="GO:0035556">
    <property type="term" value="P:intracellular signal transduction"/>
    <property type="evidence" value="ECO:0007669"/>
    <property type="project" value="UniProtKB-ARBA"/>
</dbReference>
<reference evidence="14" key="1">
    <citation type="submission" date="2020-05" db="UniProtKB">
        <authorList>
            <consortium name="EnsemblMetazoa"/>
        </authorList>
    </citation>
    <scope>IDENTIFICATION</scope>
    <source>
        <strain evidence="14">MAF</strain>
    </source>
</reference>
<evidence type="ECO:0000259" key="12">
    <source>
        <dbReference type="PROSITE" id="PS51030"/>
    </source>
</evidence>
<evidence type="ECO:0008006" key="16">
    <source>
        <dbReference type="Google" id="ProtNLM"/>
    </source>
</evidence>
<dbReference type="FunFam" id="3.30.50.10:FF:000006">
    <property type="entry name" value="Nuclear receptor subfamily 5 group A member"/>
    <property type="match status" value="1"/>
</dbReference>
<evidence type="ECO:0000256" key="2">
    <source>
        <dbReference type="ARBA" id="ARBA00022723"/>
    </source>
</evidence>
<dbReference type="Gene3D" id="1.10.565.10">
    <property type="entry name" value="Retinoid X Receptor"/>
    <property type="match status" value="1"/>
</dbReference>
<dbReference type="GO" id="GO:0000981">
    <property type="term" value="F:DNA-binding transcription factor activity, RNA polymerase II-specific"/>
    <property type="evidence" value="ECO:0007669"/>
    <property type="project" value="UniProtKB-ARBA"/>
</dbReference>
<feature type="region of interest" description="Disordered" evidence="11">
    <location>
        <begin position="54"/>
        <end position="133"/>
    </location>
</feature>
<evidence type="ECO:0000256" key="4">
    <source>
        <dbReference type="ARBA" id="ARBA00022833"/>
    </source>
</evidence>
<dbReference type="GO" id="GO:0005634">
    <property type="term" value="C:nucleus"/>
    <property type="evidence" value="ECO:0007669"/>
    <property type="project" value="UniProtKB-SubCell"/>
</dbReference>
<dbReference type="InterPro" id="IPR001628">
    <property type="entry name" value="Znf_hrmn_rcpt"/>
</dbReference>
<keyword evidence="6 10" id="KW-0238">DNA-binding</keyword>
<dbReference type="AlphaFoldDB" id="A0A182VEQ6"/>
<feature type="compositionally biased region" description="Polar residues" evidence="11">
    <location>
        <begin position="88"/>
        <end position="97"/>
    </location>
</feature>
<evidence type="ECO:0000256" key="8">
    <source>
        <dbReference type="ARBA" id="ARBA00023170"/>
    </source>
</evidence>
<dbReference type="PANTHER" id="PTHR48092">
    <property type="entry name" value="KNIRPS-RELATED PROTEIN-RELATED"/>
    <property type="match status" value="1"/>
</dbReference>
<dbReference type="VEuPathDB" id="VectorBase:AMEM21_000086"/>
<dbReference type="STRING" id="30066.A0A182VEQ6"/>
<dbReference type="SUPFAM" id="SSF57716">
    <property type="entry name" value="Glucocorticoid receptor-like (DNA-binding domain)"/>
    <property type="match status" value="1"/>
</dbReference>
<dbReference type="Pfam" id="PF00105">
    <property type="entry name" value="zf-C4"/>
    <property type="match status" value="1"/>
</dbReference>
<feature type="domain" description="NR LBD" evidence="13">
    <location>
        <begin position="483"/>
        <end position="730"/>
    </location>
</feature>
<keyword evidence="9 10" id="KW-0539">Nucleus</keyword>
<evidence type="ECO:0000256" key="9">
    <source>
        <dbReference type="ARBA" id="ARBA00023242"/>
    </source>
</evidence>
<dbReference type="Gene3D" id="3.30.50.10">
    <property type="entry name" value="Erythroid Transcription Factor GATA-1, subunit A"/>
    <property type="match status" value="1"/>
</dbReference>
<comment type="similarity">
    <text evidence="10">Belongs to the nuclear hormone receptor family.</text>
</comment>
<keyword evidence="7 10" id="KW-0804">Transcription</keyword>
<dbReference type="InterPro" id="IPR001723">
    <property type="entry name" value="Nuclear_hrmn_rcpt"/>
</dbReference>
<evidence type="ECO:0000313" key="15">
    <source>
        <dbReference type="Proteomes" id="UP000075903"/>
    </source>
</evidence>
<dbReference type="SMART" id="SM00399">
    <property type="entry name" value="ZnF_C4"/>
    <property type="match status" value="1"/>
</dbReference>
<proteinExistence type="inferred from homology"/>
<dbReference type="InterPro" id="IPR050200">
    <property type="entry name" value="Nuclear_hormone_rcpt_NR3"/>
</dbReference>
<evidence type="ECO:0000256" key="10">
    <source>
        <dbReference type="RuleBase" id="RU004334"/>
    </source>
</evidence>
<dbReference type="InterPro" id="IPR035500">
    <property type="entry name" value="NHR-like_dom_sf"/>
</dbReference>
<sequence>MTPTVIMGESCGVRTMVWSYDTTLQKVHNTNSINTVGSGSTRTDSVSGIATVGSNNAGNNLGTQLQHHHQQQLTHHQHSQNQQNAASTVKNHQQVHPNQTNGGITNTSNSSSYDIIANSNSNNSSHNTVSQNSNNEEAAHLLLSLGQSVVPNTSPTAAAAAVAVAAAAVVAGHTQSWQGTNHVRTNLPLNMERLWAGDYAQFSSLGSQQQQQALNLTSQQQQQQQHISWSLSGIGSAGGPKKEILDDMPPDDDDQPLVCMICEDKATGLHYGIITCEGCKGFFKRTVQNRRVYTCVADGTCEITKAQRNRCQYCRFKKCIEQGMVLQAVREDRMPGGRNSGAVYNLYKVKYKKHKKSNLKSTTTKLQQGSGAIGAAITNLSDIGVGAGGSLQLGSGIGSVGIAESPKSSNAYQHAHLTTHLQHHHLPSTTSPALVKSESMNLNLMNGTILKTALTNPSEIVHLRHRLDNAVSSSKDRSISYEQALNMIHTLIDCDAMEDIATLPHFSEFLADKSEIGDKLCNIGDSIVHKLVSWTRKLPFYTEIPVEIHTKLLTDKWHEILVLTTAAYQAMHGKKNISVTQTQSAGLVLTPETNDPEFTEEITAHLNTLQSCLTTLMGHPISIEQLKIDVGQMVEKMTQITIMFRRIKLKMEEYVCLKVYILLNTEVELESIQERYVQVLRSYLQHTVPHNPNRLSDLLAHIPEIQTAASLLLESKMFYVPFVLNSANIR</sequence>
<comment type="subcellular location">
    <subcellularLocation>
        <location evidence="1 10">Nucleus</location>
    </subcellularLocation>
</comment>
<dbReference type="PRINTS" id="PR00047">
    <property type="entry name" value="STROIDFINGER"/>
</dbReference>
<evidence type="ECO:0000256" key="3">
    <source>
        <dbReference type="ARBA" id="ARBA00022771"/>
    </source>
</evidence>
<dbReference type="FunFam" id="1.10.565.10:FF:000034">
    <property type="entry name" value="Hormone receptor 4, isoform J"/>
    <property type="match status" value="1"/>
</dbReference>
<keyword evidence="2 10" id="KW-0479">Metal-binding</keyword>
<dbReference type="GO" id="GO:0043565">
    <property type="term" value="F:sequence-specific DNA binding"/>
    <property type="evidence" value="ECO:0007669"/>
    <property type="project" value="InterPro"/>
</dbReference>
<feature type="domain" description="Nuclear receptor" evidence="12">
    <location>
        <begin position="256"/>
        <end position="331"/>
    </location>
</feature>
<dbReference type="InterPro" id="IPR013088">
    <property type="entry name" value="Znf_NHR/GATA"/>
</dbReference>
<evidence type="ECO:0000256" key="11">
    <source>
        <dbReference type="SAM" id="MobiDB-lite"/>
    </source>
</evidence>
<dbReference type="Proteomes" id="UP000075903">
    <property type="component" value="Unassembled WGS sequence"/>
</dbReference>
<dbReference type="SUPFAM" id="SSF48508">
    <property type="entry name" value="Nuclear receptor ligand-binding domain"/>
    <property type="match status" value="1"/>
</dbReference>
<dbReference type="InterPro" id="IPR000536">
    <property type="entry name" value="Nucl_hrmn_rcpt_lig-bd"/>
</dbReference>
<dbReference type="CDD" id="cd06953">
    <property type="entry name" value="NR_LBD_DHR4_like"/>
    <property type="match status" value="1"/>
</dbReference>
<keyword evidence="3 10" id="KW-0863">Zinc-finger</keyword>